<organism evidence="1 2">
    <name type="scientific">Dentiscutata erythropus</name>
    <dbReference type="NCBI Taxonomy" id="1348616"/>
    <lineage>
        <taxon>Eukaryota</taxon>
        <taxon>Fungi</taxon>
        <taxon>Fungi incertae sedis</taxon>
        <taxon>Mucoromycota</taxon>
        <taxon>Glomeromycotina</taxon>
        <taxon>Glomeromycetes</taxon>
        <taxon>Diversisporales</taxon>
        <taxon>Gigasporaceae</taxon>
        <taxon>Dentiscutata</taxon>
    </lineage>
</organism>
<dbReference type="OrthoDB" id="2431270at2759"/>
<keyword evidence="2" id="KW-1185">Reference proteome</keyword>
<proteinExistence type="predicted"/>
<reference evidence="1" key="1">
    <citation type="submission" date="2021-06" db="EMBL/GenBank/DDBJ databases">
        <authorList>
            <person name="Kallberg Y."/>
            <person name="Tangrot J."/>
            <person name="Rosling A."/>
        </authorList>
    </citation>
    <scope>NUCLEOTIDE SEQUENCE</scope>
    <source>
        <strain evidence="1">MA453B</strain>
    </source>
</reference>
<evidence type="ECO:0000313" key="1">
    <source>
        <dbReference type="EMBL" id="CAG8676039.1"/>
    </source>
</evidence>
<dbReference type="EMBL" id="CAJVPY010007157">
    <property type="protein sequence ID" value="CAG8676039.1"/>
    <property type="molecule type" value="Genomic_DNA"/>
</dbReference>
<dbReference type="Proteomes" id="UP000789405">
    <property type="component" value="Unassembled WGS sequence"/>
</dbReference>
<comment type="caution">
    <text evidence="1">The sequence shown here is derived from an EMBL/GenBank/DDBJ whole genome shotgun (WGS) entry which is preliminary data.</text>
</comment>
<evidence type="ECO:0000313" key="2">
    <source>
        <dbReference type="Proteomes" id="UP000789405"/>
    </source>
</evidence>
<sequence length="85" mass="9913">MSAFTNREREKAETKLRNEFEILHLNITSSNQSEQQTSTPIVTEIMQNPFFEDIFGVQNQEDTPLDEVAQYMKTTPISYNANPWQ</sequence>
<accession>A0A9N9EE26</accession>
<protein>
    <submittedName>
        <fullName evidence="1">24530_t:CDS:1</fullName>
    </submittedName>
</protein>
<name>A0A9N9EE26_9GLOM</name>
<gene>
    <name evidence="1" type="ORF">DERYTH_LOCUS11516</name>
</gene>
<dbReference type="AlphaFoldDB" id="A0A9N9EE26"/>
<feature type="non-terminal residue" evidence="1">
    <location>
        <position position="85"/>
    </location>
</feature>